<dbReference type="SUPFAM" id="SSF53098">
    <property type="entry name" value="Ribonuclease H-like"/>
    <property type="match status" value="1"/>
</dbReference>
<comment type="caution">
    <text evidence="4">The sequence shown here is derived from an EMBL/GenBank/DDBJ whole genome shotgun (WGS) entry which is preliminary data.</text>
</comment>
<evidence type="ECO:0000259" key="2">
    <source>
        <dbReference type="PROSITE" id="PS50013"/>
    </source>
</evidence>
<dbReference type="Pfam" id="PF00385">
    <property type="entry name" value="Chromo"/>
    <property type="match status" value="1"/>
</dbReference>
<accession>A0AAW2L311</accession>
<gene>
    <name evidence="4" type="ORF">Sradi_5707100</name>
</gene>
<dbReference type="SUPFAM" id="SSF54160">
    <property type="entry name" value="Chromo domain-like"/>
    <property type="match status" value="1"/>
</dbReference>
<organism evidence="4">
    <name type="scientific">Sesamum radiatum</name>
    <name type="common">Black benniseed</name>
    <dbReference type="NCBI Taxonomy" id="300843"/>
    <lineage>
        <taxon>Eukaryota</taxon>
        <taxon>Viridiplantae</taxon>
        <taxon>Streptophyta</taxon>
        <taxon>Embryophyta</taxon>
        <taxon>Tracheophyta</taxon>
        <taxon>Spermatophyta</taxon>
        <taxon>Magnoliopsida</taxon>
        <taxon>eudicotyledons</taxon>
        <taxon>Gunneridae</taxon>
        <taxon>Pentapetalae</taxon>
        <taxon>asterids</taxon>
        <taxon>lamiids</taxon>
        <taxon>Lamiales</taxon>
        <taxon>Pedaliaceae</taxon>
        <taxon>Sesamum</taxon>
    </lineage>
</organism>
<dbReference type="EMBL" id="JACGWJ010000026">
    <property type="protein sequence ID" value="KAL0313078.1"/>
    <property type="molecule type" value="Genomic_DNA"/>
</dbReference>
<dbReference type="PROSITE" id="PS50013">
    <property type="entry name" value="CHROMO_2"/>
    <property type="match status" value="1"/>
</dbReference>
<dbReference type="Pfam" id="PF24626">
    <property type="entry name" value="SH3_Tf2-1"/>
    <property type="match status" value="1"/>
</dbReference>
<dbReference type="AlphaFoldDB" id="A0AAW2L311"/>
<dbReference type="Gene3D" id="2.40.50.40">
    <property type="match status" value="1"/>
</dbReference>
<evidence type="ECO:0000313" key="4">
    <source>
        <dbReference type="EMBL" id="KAL0313078.1"/>
    </source>
</evidence>
<dbReference type="InterPro" id="IPR023780">
    <property type="entry name" value="Chromo_domain"/>
</dbReference>
<dbReference type="PANTHER" id="PTHR37984:SF15">
    <property type="entry name" value="INTEGRASE CATALYTIC DOMAIN-CONTAINING PROTEIN"/>
    <property type="match status" value="1"/>
</dbReference>
<name>A0AAW2L311_SESRA</name>
<reference evidence="4" key="2">
    <citation type="journal article" date="2024" name="Plant">
        <title>Genomic evolution and insights into agronomic trait innovations of Sesamum species.</title>
        <authorList>
            <person name="Miao H."/>
            <person name="Wang L."/>
            <person name="Qu L."/>
            <person name="Liu H."/>
            <person name="Sun Y."/>
            <person name="Le M."/>
            <person name="Wang Q."/>
            <person name="Wei S."/>
            <person name="Zheng Y."/>
            <person name="Lin W."/>
            <person name="Duan Y."/>
            <person name="Cao H."/>
            <person name="Xiong S."/>
            <person name="Wang X."/>
            <person name="Wei L."/>
            <person name="Li C."/>
            <person name="Ma Q."/>
            <person name="Ju M."/>
            <person name="Zhao R."/>
            <person name="Li G."/>
            <person name="Mu C."/>
            <person name="Tian Q."/>
            <person name="Mei H."/>
            <person name="Zhang T."/>
            <person name="Gao T."/>
            <person name="Zhang H."/>
        </authorList>
    </citation>
    <scope>NUCLEOTIDE SEQUENCE</scope>
    <source>
        <strain evidence="4">G02</strain>
    </source>
</reference>
<dbReference type="GO" id="GO:0015074">
    <property type="term" value="P:DNA integration"/>
    <property type="evidence" value="ECO:0007669"/>
    <property type="project" value="InterPro"/>
</dbReference>
<reference evidence="4" key="1">
    <citation type="submission" date="2020-06" db="EMBL/GenBank/DDBJ databases">
        <authorList>
            <person name="Li T."/>
            <person name="Hu X."/>
            <person name="Zhang T."/>
            <person name="Song X."/>
            <person name="Zhang H."/>
            <person name="Dai N."/>
            <person name="Sheng W."/>
            <person name="Hou X."/>
            <person name="Wei L."/>
        </authorList>
    </citation>
    <scope>NUCLEOTIDE SEQUENCE</scope>
    <source>
        <strain evidence="4">G02</strain>
        <tissue evidence="4">Leaf</tissue>
    </source>
</reference>
<feature type="domain" description="Integrase catalytic" evidence="3">
    <location>
        <begin position="9"/>
        <end position="171"/>
    </location>
</feature>
<protein>
    <submittedName>
        <fullName evidence="4">Transposon Ty3-G Gag-Pol polyprotein</fullName>
    </submittedName>
</protein>
<feature type="region of interest" description="Disordered" evidence="1">
    <location>
        <begin position="365"/>
        <end position="393"/>
    </location>
</feature>
<feature type="domain" description="Chromo" evidence="2">
    <location>
        <begin position="315"/>
        <end position="363"/>
    </location>
</feature>
<evidence type="ECO:0000256" key="1">
    <source>
        <dbReference type="SAM" id="MobiDB-lite"/>
    </source>
</evidence>
<dbReference type="InterPro" id="IPR001584">
    <property type="entry name" value="Integrase_cat-core"/>
</dbReference>
<dbReference type="PROSITE" id="PS50994">
    <property type="entry name" value="INTEGRASE"/>
    <property type="match status" value="1"/>
</dbReference>
<dbReference type="InterPro" id="IPR016197">
    <property type="entry name" value="Chromo-like_dom_sf"/>
</dbReference>
<dbReference type="InterPro" id="IPR056924">
    <property type="entry name" value="SH3_Tf2-1"/>
</dbReference>
<dbReference type="PANTHER" id="PTHR37984">
    <property type="entry name" value="PROTEIN CBG26694"/>
    <property type="match status" value="1"/>
</dbReference>
<dbReference type="Gene3D" id="3.30.420.10">
    <property type="entry name" value="Ribonuclease H-like superfamily/Ribonuclease H"/>
    <property type="match status" value="1"/>
</dbReference>
<evidence type="ECO:0000259" key="3">
    <source>
        <dbReference type="PROSITE" id="PS50994"/>
    </source>
</evidence>
<dbReference type="Pfam" id="PF00665">
    <property type="entry name" value="rve"/>
    <property type="match status" value="1"/>
</dbReference>
<proteinExistence type="predicted"/>
<dbReference type="InterPro" id="IPR012337">
    <property type="entry name" value="RNaseH-like_sf"/>
</dbReference>
<dbReference type="GO" id="GO:0003676">
    <property type="term" value="F:nucleic acid binding"/>
    <property type="evidence" value="ECO:0007669"/>
    <property type="project" value="InterPro"/>
</dbReference>
<sequence>MPYPGLLQLLAIPTQAWASISMDFIEGLPKSEGKDCILVVVDRLTKYVHFLALTHPFSAETVARIFMDHIYKLHGLPINIVSDRDKVFTGTFWKELFKLLGTTLSLSTAYHPQTDGQTERVNQCVENYLRCMCHMRPKQWNRWLSLAEYWYNTNFHTGLKLIAFQALYGYLLGPLTIDPYIPTTHPEVEEYLQERSKLLELLKLNLTESQNRMKNYADKHRTERSFELGDFVYLRLQPYRQSSLQLRRNLKLAPKYYGPFQVLEKIGEVAYRLKLPPSTNIHSVFHISLLKRKIGHKHTPTPHLPDFSDHGICRIQPIKILARHLISRRNTAVPQILVQWAGYPESESTWEDYYDVVSKFPNLDGGHRGRRPIQPGGNVTTLDGGRRHNLGRPTKDEFHRMIKGSQAQGNDAVSEKGGKVTKCCDVVLGAGPL</sequence>
<dbReference type="InterPro" id="IPR000953">
    <property type="entry name" value="Chromo/chromo_shadow_dom"/>
</dbReference>
<dbReference type="InterPro" id="IPR050951">
    <property type="entry name" value="Retrovirus_Pol_polyprotein"/>
</dbReference>
<dbReference type="InterPro" id="IPR036397">
    <property type="entry name" value="RNaseH_sf"/>
</dbReference>